<gene>
    <name evidence="1" type="ORF">GS601_05490</name>
</gene>
<dbReference type="AlphaFoldDB" id="A0A8J8CIP2"/>
<dbReference type="Gene3D" id="2.60.120.1140">
    <property type="entry name" value="Protein of unknown function DUF192"/>
    <property type="match status" value="1"/>
</dbReference>
<sequence length="133" mass="14809">MLPITAQIQIEGQPISLEVARTAREQEIGLMNRTSLAANRGMLFIFEPARPTQFWMKNTLINLDMVFLHQGVVKYIANDVPPCQAAPCPTYGPRMGNIDQVIELAGGRAAELKLKVGDRIPVEFFSVNEAQRN</sequence>
<dbReference type="Proteomes" id="UP000646053">
    <property type="component" value="Unassembled WGS sequence"/>
</dbReference>
<evidence type="ECO:0000313" key="2">
    <source>
        <dbReference type="Proteomes" id="UP000646053"/>
    </source>
</evidence>
<organism evidence="1 2">
    <name type="scientific">Myxacorys almedinensis A</name>
    <dbReference type="NCBI Taxonomy" id="2690445"/>
    <lineage>
        <taxon>Bacteria</taxon>
        <taxon>Bacillati</taxon>
        <taxon>Cyanobacteriota</taxon>
        <taxon>Cyanophyceae</taxon>
        <taxon>Leptolyngbyales</taxon>
        <taxon>Leptolyngbyaceae</taxon>
        <taxon>Myxacorys</taxon>
        <taxon>Myxacorys almedinensis</taxon>
    </lineage>
</organism>
<dbReference type="EMBL" id="WVIE01000005">
    <property type="protein sequence ID" value="NDJ16746.1"/>
    <property type="molecule type" value="Genomic_DNA"/>
</dbReference>
<keyword evidence="2" id="KW-1185">Reference proteome</keyword>
<dbReference type="Pfam" id="PF02643">
    <property type="entry name" value="DUF192"/>
    <property type="match status" value="1"/>
</dbReference>
<accession>A0A8J8CIP2</accession>
<proteinExistence type="predicted"/>
<reference evidence="1" key="1">
    <citation type="submission" date="2019-12" db="EMBL/GenBank/DDBJ databases">
        <title>High-Quality draft genome sequences of three cyanobacteria isolated from the limestone walls of the Old Cathedral of Coimbra.</title>
        <authorList>
            <person name="Tiago I."/>
            <person name="Soares F."/>
            <person name="Portugal A."/>
        </authorList>
    </citation>
    <scope>NUCLEOTIDE SEQUENCE</scope>
    <source>
        <strain evidence="1">A</strain>
    </source>
</reference>
<dbReference type="InterPro" id="IPR038695">
    <property type="entry name" value="Saro_0823-like_sf"/>
</dbReference>
<protein>
    <submittedName>
        <fullName evidence="1">DUF192 domain-containing protein</fullName>
    </submittedName>
</protein>
<dbReference type="PANTHER" id="PTHR37953">
    <property type="entry name" value="UPF0127 PROTEIN MJ1496"/>
    <property type="match status" value="1"/>
</dbReference>
<comment type="caution">
    <text evidence="1">The sequence shown here is derived from an EMBL/GenBank/DDBJ whole genome shotgun (WGS) entry which is preliminary data.</text>
</comment>
<evidence type="ECO:0000313" key="1">
    <source>
        <dbReference type="EMBL" id="NDJ16746.1"/>
    </source>
</evidence>
<dbReference type="InterPro" id="IPR003795">
    <property type="entry name" value="DUF192"/>
</dbReference>
<dbReference type="PANTHER" id="PTHR37953:SF1">
    <property type="entry name" value="UPF0127 PROTEIN MJ1496"/>
    <property type="match status" value="1"/>
</dbReference>
<name>A0A8J8CIP2_9CYAN</name>